<dbReference type="PROSITE" id="PS50262">
    <property type="entry name" value="G_PROTEIN_RECEP_F1_2"/>
    <property type="match status" value="1"/>
</dbReference>
<comment type="similarity">
    <text evidence="11">Belongs to the G-protein coupled receptor 1 family.</text>
</comment>
<dbReference type="GeneTree" id="ENSGT01050000244887"/>
<dbReference type="OMA" id="ACWVTSI"/>
<dbReference type="GO" id="GO:0098794">
    <property type="term" value="C:postsynapse"/>
    <property type="evidence" value="ECO:0007669"/>
    <property type="project" value="GOC"/>
</dbReference>
<dbReference type="CDD" id="cd15347">
    <property type="entry name" value="7tmA_S1PR2_Edg5"/>
    <property type="match status" value="1"/>
</dbReference>
<evidence type="ECO:0000256" key="2">
    <source>
        <dbReference type="ARBA" id="ARBA00022475"/>
    </source>
</evidence>
<comment type="subcellular location">
    <subcellularLocation>
        <location evidence="1">Cell membrane</location>
        <topology evidence="1">Multi-pass membrane protein</topology>
    </subcellularLocation>
</comment>
<keyword evidence="9 11" id="KW-0807">Transducer</keyword>
<accession>A0A2J8S197</accession>
<dbReference type="GO" id="GO:0098978">
    <property type="term" value="C:glutamatergic synapse"/>
    <property type="evidence" value="ECO:0007669"/>
    <property type="project" value="Ensembl"/>
</dbReference>
<keyword evidence="6 12" id="KW-0472">Membrane</keyword>
<name>H2NXI6_PONAB</name>
<dbReference type="GO" id="GO:0060079">
    <property type="term" value="P:excitatory postsynaptic potential"/>
    <property type="evidence" value="ECO:0007669"/>
    <property type="project" value="Ensembl"/>
</dbReference>
<keyword evidence="7 11" id="KW-0675">Receptor</keyword>
<dbReference type="InterPro" id="IPR004063">
    <property type="entry name" value="EDG5_rcpt"/>
</dbReference>
<protein>
    <recommendedName>
        <fullName evidence="13">G-protein coupled receptors family 1 profile domain-containing protein</fullName>
    </recommendedName>
</protein>
<dbReference type="InterPro" id="IPR000276">
    <property type="entry name" value="GPCR_Rhodpsn"/>
</dbReference>
<dbReference type="PRINTS" id="PR00237">
    <property type="entry name" value="GPCRRHODOPSN"/>
</dbReference>
<dbReference type="InterPro" id="IPR017452">
    <property type="entry name" value="GPCR_Rhodpsn_7TM"/>
</dbReference>
<evidence type="ECO:0000256" key="9">
    <source>
        <dbReference type="ARBA" id="ARBA00023224"/>
    </source>
</evidence>
<dbReference type="Gene3D" id="1.20.1070.10">
    <property type="entry name" value="Rhodopsin 7-helix transmembrane proteins"/>
    <property type="match status" value="1"/>
</dbReference>
<feature type="domain" description="G-protein coupled receptors family 1 profile" evidence="13">
    <location>
        <begin position="50"/>
        <end position="288"/>
    </location>
</feature>
<dbReference type="InParanoid" id="H2NXI6"/>
<keyword evidence="3 11" id="KW-0812">Transmembrane</keyword>
<feature type="transmembrane region" description="Helical" evidence="12">
    <location>
        <begin position="70"/>
        <end position="92"/>
    </location>
</feature>
<dbReference type="Ensembl" id="ENSPPYT00000011126.2">
    <property type="protein sequence ID" value="ENSPPYP00000010707.2"/>
    <property type="gene ID" value="ENSPPYG00000009546.2"/>
</dbReference>
<dbReference type="InterPro" id="IPR004061">
    <property type="entry name" value="S1P_rcpt"/>
</dbReference>
<dbReference type="eggNOG" id="ENOG502QVQY">
    <property type="taxonomic scope" value="Eukaryota"/>
</dbReference>
<reference evidence="14" key="3">
    <citation type="submission" date="2025-09" db="UniProtKB">
        <authorList>
            <consortium name="Ensembl"/>
        </authorList>
    </citation>
    <scope>IDENTIFICATION</scope>
</reference>
<keyword evidence="5 11" id="KW-0297">G-protein coupled receptor</keyword>
<dbReference type="AlphaFoldDB" id="H2NXI6"/>
<evidence type="ECO:0000256" key="8">
    <source>
        <dbReference type="ARBA" id="ARBA00023180"/>
    </source>
</evidence>
<reference evidence="14 15" key="1">
    <citation type="submission" date="2008-02" db="EMBL/GenBank/DDBJ databases">
        <title>A 6x draft sequence assembly of the Pongo pygmaeus abelii genome.</title>
        <authorList>
            <person name="Wilson R.K."/>
            <person name="Mardis E."/>
        </authorList>
    </citation>
    <scope>NUCLEOTIDE SEQUENCE [LARGE SCALE GENOMIC DNA]</scope>
</reference>
<feature type="disulfide bond" evidence="10">
    <location>
        <begin position="172"/>
        <end position="179"/>
    </location>
</feature>
<dbReference type="GO" id="GO:0090394">
    <property type="term" value="P:negative regulation of excitatory postsynaptic potential"/>
    <property type="evidence" value="ECO:0007669"/>
    <property type="project" value="Ensembl"/>
</dbReference>
<keyword evidence="15" id="KW-1185">Reference proteome</keyword>
<dbReference type="HOGENOM" id="CLU_047979_1_0_1"/>
<dbReference type="FunCoup" id="H2NXI6">
    <property type="interactions" value="1058"/>
</dbReference>
<feature type="transmembrane region" description="Helical" evidence="12">
    <location>
        <begin position="189"/>
        <end position="210"/>
    </location>
</feature>
<evidence type="ECO:0000313" key="15">
    <source>
        <dbReference type="Proteomes" id="UP000001595"/>
    </source>
</evidence>
<dbReference type="PRINTS" id="PR01523">
    <property type="entry name" value="S1PRECEPTOR"/>
</dbReference>
<evidence type="ECO:0000256" key="6">
    <source>
        <dbReference type="ARBA" id="ARBA00023136"/>
    </source>
</evidence>
<keyword evidence="10" id="KW-1015">Disulfide bond</keyword>
<feature type="transmembrane region" description="Helical" evidence="12">
    <location>
        <begin position="230"/>
        <end position="250"/>
    </location>
</feature>
<dbReference type="GO" id="GO:0150052">
    <property type="term" value="P:regulation of postsynapse assembly"/>
    <property type="evidence" value="ECO:0007669"/>
    <property type="project" value="Ensembl"/>
</dbReference>
<evidence type="ECO:0000256" key="10">
    <source>
        <dbReference type="PIRSR" id="PIRSR604061-50"/>
    </source>
</evidence>
<sequence length="428" mass="46921">MGSLYSEYLNPNKVQEHYNYTKETLETQETTSRQVASAFIVILCCAIVVENLLVLIAVARNSKFHSAMYLFLGNLAASDLLAGVAFVANTLLSGSVTLRLTPVQWFAREGSAFITLSASVFSLLAIAIERHVAIAKVKLYGSDKSCRMLLLIGASWLISLVLGGLPILGWNCLGHLEACSTVLPLYAKHYVLCVVTIFSIILLAIVALYVRIYCVVRSSHADVAAPQTLALLKTVTIVLGVFIVCWLPAFSILLLDYACPVHSCPILYKAHYFFAFATLNSLLNPVIYTWRSRDLRREARKPRLEVGRGRRLRSIPHSQTSLLSCTIWGTEESHQKMNAVLSAPVCVEAAKVGELWSCPDPFGIAGPSSHWRAGVQLTLGKETSCLRVISCECKAWGSGSLGGKEPVRGLFPLIELPRHAPTMPETQT</sequence>
<feature type="disulfide bond" evidence="10">
    <location>
        <begin position="259"/>
        <end position="264"/>
    </location>
</feature>
<evidence type="ECO:0000256" key="5">
    <source>
        <dbReference type="ARBA" id="ARBA00023040"/>
    </source>
</evidence>
<evidence type="ECO:0000256" key="11">
    <source>
        <dbReference type="RuleBase" id="RU000688"/>
    </source>
</evidence>
<evidence type="ECO:0000313" key="14">
    <source>
        <dbReference type="Ensembl" id="ENSPPYP00000010707.2"/>
    </source>
</evidence>
<keyword evidence="2" id="KW-1003">Cell membrane</keyword>
<evidence type="ECO:0000256" key="3">
    <source>
        <dbReference type="ARBA" id="ARBA00022692"/>
    </source>
</evidence>
<dbReference type="PRINTS" id="PR01525">
    <property type="entry name" value="EDG5RECEPTOR"/>
</dbReference>
<evidence type="ECO:0000259" key="13">
    <source>
        <dbReference type="PROSITE" id="PS50262"/>
    </source>
</evidence>
<dbReference type="STRING" id="9601.ENSPPYP00000010707"/>
<dbReference type="GO" id="GO:0005886">
    <property type="term" value="C:plasma membrane"/>
    <property type="evidence" value="ECO:0007669"/>
    <property type="project" value="UniProtKB-SubCell"/>
</dbReference>
<accession>H2NXI6</accession>
<keyword evidence="4 12" id="KW-1133">Transmembrane helix</keyword>
<feature type="transmembrane region" description="Helical" evidence="12">
    <location>
        <begin position="149"/>
        <end position="169"/>
    </location>
</feature>
<dbReference type="FunFam" id="1.20.1070.10:FF:000098">
    <property type="entry name" value="Sphingosine 1-phosphate receptor 1"/>
    <property type="match status" value="1"/>
</dbReference>
<proteinExistence type="inferred from homology"/>
<evidence type="ECO:0000256" key="7">
    <source>
        <dbReference type="ARBA" id="ARBA00023170"/>
    </source>
</evidence>
<dbReference type="Pfam" id="PF00001">
    <property type="entry name" value="7tm_1"/>
    <property type="match status" value="1"/>
</dbReference>
<dbReference type="PROSITE" id="PS00237">
    <property type="entry name" value="G_PROTEIN_RECEP_F1_1"/>
    <property type="match status" value="1"/>
</dbReference>
<evidence type="ECO:0000256" key="4">
    <source>
        <dbReference type="ARBA" id="ARBA00022989"/>
    </source>
</evidence>
<evidence type="ECO:0000256" key="12">
    <source>
        <dbReference type="SAM" id="Phobius"/>
    </source>
</evidence>
<dbReference type="GO" id="GO:0098793">
    <property type="term" value="C:presynapse"/>
    <property type="evidence" value="ECO:0007669"/>
    <property type="project" value="Ensembl"/>
</dbReference>
<dbReference type="GO" id="GO:0038036">
    <property type="term" value="F:sphingosine-1-phosphate receptor activity"/>
    <property type="evidence" value="ECO:0007669"/>
    <property type="project" value="InterPro"/>
</dbReference>
<feature type="transmembrane region" description="Helical" evidence="12">
    <location>
        <begin position="35"/>
        <end position="58"/>
    </location>
</feature>
<organism evidence="14 15">
    <name type="scientific">Pongo abelii</name>
    <name type="common">Sumatran orangutan</name>
    <name type="synonym">Pongo pygmaeus abelii</name>
    <dbReference type="NCBI Taxonomy" id="9601"/>
    <lineage>
        <taxon>Eukaryota</taxon>
        <taxon>Metazoa</taxon>
        <taxon>Chordata</taxon>
        <taxon>Craniata</taxon>
        <taxon>Vertebrata</taxon>
        <taxon>Euteleostomi</taxon>
        <taxon>Mammalia</taxon>
        <taxon>Eutheria</taxon>
        <taxon>Euarchontoglires</taxon>
        <taxon>Primates</taxon>
        <taxon>Haplorrhini</taxon>
        <taxon>Catarrhini</taxon>
        <taxon>Hominidae</taxon>
        <taxon>Pongo</taxon>
    </lineage>
</organism>
<dbReference type="PANTHER" id="PTHR22750">
    <property type="entry name" value="G-PROTEIN COUPLED RECEPTOR"/>
    <property type="match status" value="1"/>
</dbReference>
<dbReference type="SUPFAM" id="SSF81321">
    <property type="entry name" value="Family A G protein-coupled receptor-like"/>
    <property type="match status" value="1"/>
</dbReference>
<feature type="transmembrane region" description="Helical" evidence="12">
    <location>
        <begin position="112"/>
        <end position="128"/>
    </location>
</feature>
<dbReference type="Proteomes" id="UP000001595">
    <property type="component" value="Chromosome 19"/>
</dbReference>
<reference evidence="14" key="2">
    <citation type="submission" date="2025-08" db="UniProtKB">
        <authorList>
            <consortium name="Ensembl"/>
        </authorList>
    </citation>
    <scope>IDENTIFICATION</scope>
</reference>
<evidence type="ECO:0000256" key="1">
    <source>
        <dbReference type="ARBA" id="ARBA00004651"/>
    </source>
</evidence>
<keyword evidence="8" id="KW-0325">Glycoprotein</keyword>
<feature type="transmembrane region" description="Helical" evidence="12">
    <location>
        <begin position="270"/>
        <end position="290"/>
    </location>
</feature>